<dbReference type="CDD" id="cd19096">
    <property type="entry name" value="AKR_Fe-S_oxidoreductase"/>
    <property type="match status" value="1"/>
</dbReference>
<dbReference type="PANTHER" id="PTHR43312">
    <property type="entry name" value="D-THREO-ALDOSE 1-DEHYDROGENASE"/>
    <property type="match status" value="1"/>
</dbReference>
<accession>A0A9D1AG04</accession>
<dbReference type="AlphaFoldDB" id="A0A9D1AG04"/>
<dbReference type="PROSITE" id="PS51379">
    <property type="entry name" value="4FE4S_FER_2"/>
    <property type="match status" value="1"/>
</dbReference>
<dbReference type="SUPFAM" id="SSF46548">
    <property type="entry name" value="alpha-helical ferredoxin"/>
    <property type="match status" value="1"/>
</dbReference>
<evidence type="ECO:0000313" key="6">
    <source>
        <dbReference type="Proteomes" id="UP000886757"/>
    </source>
</evidence>
<dbReference type="Gene3D" id="1.10.1060.10">
    <property type="entry name" value="Alpha-helical ferredoxin"/>
    <property type="match status" value="1"/>
</dbReference>
<dbReference type="Pfam" id="PF00248">
    <property type="entry name" value="Aldo_ket_red"/>
    <property type="match status" value="1"/>
</dbReference>
<dbReference type="EMBL" id="DVGK01000141">
    <property type="protein sequence ID" value="HIR14677.1"/>
    <property type="molecule type" value="Genomic_DNA"/>
</dbReference>
<evidence type="ECO:0000256" key="3">
    <source>
        <dbReference type="ARBA" id="ARBA00023014"/>
    </source>
</evidence>
<evidence type="ECO:0000256" key="2">
    <source>
        <dbReference type="ARBA" id="ARBA00023004"/>
    </source>
</evidence>
<dbReference type="InterPro" id="IPR017900">
    <property type="entry name" value="4Fe4S_Fe_S_CS"/>
</dbReference>
<protein>
    <submittedName>
        <fullName evidence="5">Aldo/keto reductase</fullName>
    </submittedName>
</protein>
<reference evidence="5" key="1">
    <citation type="submission" date="2020-10" db="EMBL/GenBank/DDBJ databases">
        <authorList>
            <person name="Gilroy R."/>
        </authorList>
    </citation>
    <scope>NUCLEOTIDE SEQUENCE</scope>
    <source>
        <strain evidence="5">ChiSjej4B22-8148</strain>
    </source>
</reference>
<dbReference type="Pfam" id="PF13187">
    <property type="entry name" value="Fer4_9"/>
    <property type="match status" value="1"/>
</dbReference>
<proteinExistence type="predicted"/>
<dbReference type="PANTHER" id="PTHR43312:SF2">
    <property type="entry name" value="OXIDOREDUCTASE"/>
    <property type="match status" value="1"/>
</dbReference>
<gene>
    <name evidence="5" type="ORF">IAB31_12225</name>
</gene>
<dbReference type="InterPro" id="IPR036812">
    <property type="entry name" value="NAD(P)_OxRdtase_dom_sf"/>
</dbReference>
<dbReference type="Gene3D" id="3.20.20.100">
    <property type="entry name" value="NADP-dependent oxidoreductase domain"/>
    <property type="match status" value="1"/>
</dbReference>
<sequence length="375" mass="42138">MERYFGESTPKLGFGLMRLPKDASGKIDLEQTKQMVDLFMDAGLTYFDTAYVYDGGDSERAAKAALVDRYPRESYTLATKVCAWSGAHDETSAKQQFYTSLERTGAGYFDYYLLHALQTANYKMYEDYHLWDFVKELKEKGLIKHWGFSFHATPQILDELLTKHPDAEFVQLQLNYADWENPDVTARENYEVARKHGKSIVVMEPVKGGALASPPDDVQKIFRQASPEASFASWAIRYAASLEGIITVLSGMSNLEQMKDNLSYMKDFRPLNEEEQTAIKKAQEAFHGIKSIPCTACHYCTSGCPQEIPIPEIFAARNKQLVWGQLEEGKNTYLKATAQGSSASDCIACGQCESACPQQIPVIQRLKECAEAFGH</sequence>
<keyword evidence="1" id="KW-0479">Metal-binding</keyword>
<evidence type="ECO:0000313" key="5">
    <source>
        <dbReference type="EMBL" id="HIR14677.1"/>
    </source>
</evidence>
<keyword evidence="2" id="KW-0408">Iron</keyword>
<feature type="domain" description="4Fe-4S ferredoxin-type" evidence="4">
    <location>
        <begin position="337"/>
        <end position="366"/>
    </location>
</feature>
<evidence type="ECO:0000259" key="4">
    <source>
        <dbReference type="PROSITE" id="PS51379"/>
    </source>
</evidence>
<keyword evidence="3" id="KW-0411">Iron-sulfur</keyword>
<dbReference type="InterPro" id="IPR053135">
    <property type="entry name" value="AKR2_Oxidoreductase"/>
</dbReference>
<dbReference type="Proteomes" id="UP000886757">
    <property type="component" value="Unassembled WGS sequence"/>
</dbReference>
<dbReference type="InterPro" id="IPR023210">
    <property type="entry name" value="NADP_OxRdtase_dom"/>
</dbReference>
<name>A0A9D1AG04_9FIRM</name>
<comment type="caution">
    <text evidence="5">The sequence shown here is derived from an EMBL/GenBank/DDBJ whole genome shotgun (WGS) entry which is preliminary data.</text>
</comment>
<dbReference type="InterPro" id="IPR017896">
    <property type="entry name" value="4Fe4S_Fe-S-bd"/>
</dbReference>
<reference evidence="5" key="2">
    <citation type="journal article" date="2021" name="PeerJ">
        <title>Extensive microbial diversity within the chicken gut microbiome revealed by metagenomics and culture.</title>
        <authorList>
            <person name="Gilroy R."/>
            <person name="Ravi A."/>
            <person name="Getino M."/>
            <person name="Pursley I."/>
            <person name="Horton D.L."/>
            <person name="Alikhan N.F."/>
            <person name="Baker D."/>
            <person name="Gharbi K."/>
            <person name="Hall N."/>
            <person name="Watson M."/>
            <person name="Adriaenssens E.M."/>
            <person name="Foster-Nyarko E."/>
            <person name="Jarju S."/>
            <person name="Secka A."/>
            <person name="Antonio M."/>
            <person name="Oren A."/>
            <person name="Chaudhuri R.R."/>
            <person name="La Ragione R."/>
            <person name="Hildebrand F."/>
            <person name="Pallen M.J."/>
        </authorList>
    </citation>
    <scope>NUCLEOTIDE SEQUENCE</scope>
    <source>
        <strain evidence="5">ChiSjej4B22-8148</strain>
    </source>
</reference>
<organism evidence="5 6">
    <name type="scientific">Candidatus Choladousia intestinavium</name>
    <dbReference type="NCBI Taxonomy" id="2840727"/>
    <lineage>
        <taxon>Bacteria</taxon>
        <taxon>Bacillati</taxon>
        <taxon>Bacillota</taxon>
        <taxon>Clostridia</taxon>
        <taxon>Lachnospirales</taxon>
        <taxon>Lachnospiraceae</taxon>
        <taxon>Lachnospiraceae incertae sedis</taxon>
        <taxon>Candidatus Choladousia</taxon>
    </lineage>
</organism>
<dbReference type="GO" id="GO:0051536">
    <property type="term" value="F:iron-sulfur cluster binding"/>
    <property type="evidence" value="ECO:0007669"/>
    <property type="project" value="UniProtKB-KW"/>
</dbReference>
<dbReference type="PROSITE" id="PS00198">
    <property type="entry name" value="4FE4S_FER_1"/>
    <property type="match status" value="1"/>
</dbReference>
<dbReference type="InterPro" id="IPR009051">
    <property type="entry name" value="Helical_ferredxn"/>
</dbReference>
<dbReference type="GO" id="GO:0046872">
    <property type="term" value="F:metal ion binding"/>
    <property type="evidence" value="ECO:0007669"/>
    <property type="project" value="UniProtKB-KW"/>
</dbReference>
<dbReference type="SUPFAM" id="SSF51430">
    <property type="entry name" value="NAD(P)-linked oxidoreductase"/>
    <property type="match status" value="1"/>
</dbReference>
<evidence type="ECO:0000256" key="1">
    <source>
        <dbReference type="ARBA" id="ARBA00022723"/>
    </source>
</evidence>